<evidence type="ECO:0000313" key="1">
    <source>
        <dbReference type="EMBL" id="KAG5167757.1"/>
    </source>
</evidence>
<sequence>MRGEGAELTYLSHIKKLYFGALRIRKEQEARDPSLSQRCPATNVHVWDALKGRMNEALRWAREGLIPKEDAPDIVANTFLSGITEAQMNSVGKGFLMHRECE</sequence>
<gene>
    <name evidence="1" type="ORF">JR316_006348</name>
</gene>
<dbReference type="OrthoDB" id="2675946at2759"/>
<comment type="caution">
    <text evidence="1">The sequence shown here is derived from an EMBL/GenBank/DDBJ whole genome shotgun (WGS) entry which is preliminary data.</text>
</comment>
<dbReference type="EMBL" id="JAFIQS010000006">
    <property type="protein sequence ID" value="KAG5167757.1"/>
    <property type="molecule type" value="Genomic_DNA"/>
</dbReference>
<protein>
    <submittedName>
        <fullName evidence="1">Uncharacterized protein</fullName>
    </submittedName>
</protein>
<dbReference type="AlphaFoldDB" id="A0A8H7XVT5"/>
<organism evidence="1">
    <name type="scientific">Psilocybe cubensis</name>
    <name type="common">Psychedelic mushroom</name>
    <name type="synonym">Stropharia cubensis</name>
    <dbReference type="NCBI Taxonomy" id="181762"/>
    <lineage>
        <taxon>Eukaryota</taxon>
        <taxon>Fungi</taxon>
        <taxon>Dikarya</taxon>
        <taxon>Basidiomycota</taxon>
        <taxon>Agaricomycotina</taxon>
        <taxon>Agaricomycetes</taxon>
        <taxon>Agaricomycetidae</taxon>
        <taxon>Agaricales</taxon>
        <taxon>Agaricineae</taxon>
        <taxon>Strophariaceae</taxon>
        <taxon>Psilocybe</taxon>
    </lineage>
</organism>
<proteinExistence type="predicted"/>
<reference evidence="1" key="1">
    <citation type="submission" date="2021-02" db="EMBL/GenBank/DDBJ databases">
        <title>Psilocybe cubensis genome.</title>
        <authorList>
            <person name="Mckernan K.J."/>
            <person name="Crawford S."/>
            <person name="Trippe A."/>
            <person name="Kane L.T."/>
            <person name="Mclaughlin S."/>
        </authorList>
    </citation>
    <scope>NUCLEOTIDE SEQUENCE [LARGE SCALE GENOMIC DNA]</scope>
    <source>
        <strain evidence="1">MGC-MH-2018</strain>
    </source>
</reference>
<name>A0A8H7XVT5_PSICU</name>
<accession>A0A8H7XVT5</accession>